<feature type="compositionally biased region" description="Basic and acidic residues" evidence="1">
    <location>
        <begin position="761"/>
        <end position="778"/>
    </location>
</feature>
<protein>
    <submittedName>
        <fullName evidence="4">Probable helicase senataxin isoform X2</fullName>
    </submittedName>
</protein>
<dbReference type="InterPro" id="IPR008984">
    <property type="entry name" value="SMAD_FHA_dom_sf"/>
</dbReference>
<keyword evidence="4" id="KW-0067">ATP-binding</keyword>
<feature type="compositionally biased region" description="Basic and acidic residues" evidence="1">
    <location>
        <begin position="565"/>
        <end position="578"/>
    </location>
</feature>
<dbReference type="InterPro" id="IPR045055">
    <property type="entry name" value="DNA2/NAM7-like"/>
</dbReference>
<evidence type="ECO:0000259" key="2">
    <source>
        <dbReference type="PROSITE" id="PS50006"/>
    </source>
</evidence>
<evidence type="ECO:0000313" key="4">
    <source>
        <dbReference type="RefSeq" id="XP_052741933.1"/>
    </source>
</evidence>
<dbReference type="SMART" id="SM00240">
    <property type="entry name" value="FHA"/>
    <property type="match status" value="1"/>
</dbReference>
<accession>A0ABM3LS76</accession>
<name>A0ABM3LS76_BICAN</name>
<dbReference type="InterPro" id="IPR000253">
    <property type="entry name" value="FHA_dom"/>
</dbReference>
<dbReference type="RefSeq" id="XP_052741933.1">
    <property type="nucleotide sequence ID" value="XM_052885973.1"/>
</dbReference>
<dbReference type="CDD" id="cd18808">
    <property type="entry name" value="SF1_C_Upf1"/>
    <property type="match status" value="1"/>
</dbReference>
<dbReference type="PROSITE" id="PS50006">
    <property type="entry name" value="FHA_DOMAIN"/>
    <property type="match status" value="1"/>
</dbReference>
<feature type="compositionally biased region" description="Basic and acidic residues" evidence="1">
    <location>
        <begin position="619"/>
        <end position="638"/>
    </location>
</feature>
<dbReference type="PANTHER" id="PTHR10887:SF495">
    <property type="entry name" value="HELICASE SENATAXIN ISOFORM X1-RELATED"/>
    <property type="match status" value="1"/>
</dbReference>
<dbReference type="InterPro" id="IPR027417">
    <property type="entry name" value="P-loop_NTPase"/>
</dbReference>
<keyword evidence="4" id="KW-0378">Hydrolase</keyword>
<feature type="compositionally biased region" description="Basic and acidic residues" evidence="1">
    <location>
        <begin position="650"/>
        <end position="666"/>
    </location>
</feature>
<dbReference type="CDD" id="cd18042">
    <property type="entry name" value="DEXXQc_SETX"/>
    <property type="match status" value="1"/>
</dbReference>
<gene>
    <name evidence="4" type="primary">LOC112043146</name>
</gene>
<feature type="compositionally biased region" description="Basic and acidic residues" evidence="1">
    <location>
        <begin position="674"/>
        <end position="696"/>
    </location>
</feature>
<dbReference type="GeneID" id="112043146"/>
<reference evidence="4" key="1">
    <citation type="submission" date="2025-08" db="UniProtKB">
        <authorList>
            <consortium name="RefSeq"/>
        </authorList>
    </citation>
    <scope>IDENTIFICATION</scope>
</reference>
<evidence type="ECO:0000313" key="3">
    <source>
        <dbReference type="Proteomes" id="UP001652582"/>
    </source>
</evidence>
<dbReference type="InterPro" id="IPR041677">
    <property type="entry name" value="DNA2/NAM7_AAA_11"/>
</dbReference>
<dbReference type="Pfam" id="PF13086">
    <property type="entry name" value="AAA_11"/>
    <property type="match status" value="1"/>
</dbReference>
<feature type="region of interest" description="Disordered" evidence="1">
    <location>
        <begin position="498"/>
        <end position="778"/>
    </location>
</feature>
<dbReference type="SUPFAM" id="SSF49879">
    <property type="entry name" value="SMAD/FHA domain"/>
    <property type="match status" value="1"/>
</dbReference>
<dbReference type="Pfam" id="PF13087">
    <property type="entry name" value="AAA_12"/>
    <property type="match status" value="1"/>
</dbReference>
<dbReference type="PANTHER" id="PTHR10887">
    <property type="entry name" value="DNA2/NAM7 HELICASE FAMILY"/>
    <property type="match status" value="1"/>
</dbReference>
<dbReference type="Gene3D" id="2.60.200.20">
    <property type="match status" value="1"/>
</dbReference>
<feature type="domain" description="FHA" evidence="2">
    <location>
        <begin position="36"/>
        <end position="85"/>
    </location>
</feature>
<proteinExistence type="predicted"/>
<dbReference type="Pfam" id="PF00498">
    <property type="entry name" value="FHA"/>
    <property type="match status" value="1"/>
</dbReference>
<keyword evidence="3" id="KW-1185">Reference proteome</keyword>
<keyword evidence="4" id="KW-0347">Helicase</keyword>
<dbReference type="InterPro" id="IPR041679">
    <property type="entry name" value="DNA2/NAM7-like_C"/>
</dbReference>
<organism evidence="3 4">
    <name type="scientific">Bicyclus anynana</name>
    <name type="common">Squinting bush brown butterfly</name>
    <dbReference type="NCBI Taxonomy" id="110368"/>
    <lineage>
        <taxon>Eukaryota</taxon>
        <taxon>Metazoa</taxon>
        <taxon>Ecdysozoa</taxon>
        <taxon>Arthropoda</taxon>
        <taxon>Hexapoda</taxon>
        <taxon>Insecta</taxon>
        <taxon>Pterygota</taxon>
        <taxon>Neoptera</taxon>
        <taxon>Endopterygota</taxon>
        <taxon>Lepidoptera</taxon>
        <taxon>Glossata</taxon>
        <taxon>Ditrysia</taxon>
        <taxon>Papilionoidea</taxon>
        <taxon>Nymphalidae</taxon>
        <taxon>Satyrinae</taxon>
        <taxon>Satyrini</taxon>
        <taxon>Mycalesina</taxon>
        <taxon>Bicyclus</taxon>
    </lineage>
</organism>
<dbReference type="Gene3D" id="3.40.50.300">
    <property type="entry name" value="P-loop containing nucleotide triphosphate hydrolases"/>
    <property type="match status" value="2"/>
</dbReference>
<feature type="compositionally biased region" description="Basic and acidic residues" evidence="1">
    <location>
        <begin position="533"/>
        <end position="558"/>
    </location>
</feature>
<dbReference type="InterPro" id="IPR047187">
    <property type="entry name" value="SF1_C_Upf1"/>
</dbReference>
<keyword evidence="4" id="KW-0547">Nucleotide-binding</keyword>
<dbReference type="GO" id="GO:0004386">
    <property type="term" value="F:helicase activity"/>
    <property type="evidence" value="ECO:0007669"/>
    <property type="project" value="UniProtKB-KW"/>
</dbReference>
<feature type="compositionally biased region" description="Basic and acidic residues" evidence="1">
    <location>
        <begin position="704"/>
        <end position="753"/>
    </location>
</feature>
<evidence type="ECO:0000256" key="1">
    <source>
        <dbReference type="SAM" id="MobiDB-lite"/>
    </source>
</evidence>
<sequence>MLFSLGSTMAKWKLSRQLFGNCNNEKVLIFTEGDKITFGRGLDNDVTLPSIVISRNHCLLDFRKDEVSITDLKSSNGIYIGLKRIPANVPYVCTEKDLIGFGWTVGAPLAKVKDEEKYLFKLEKCTTSITDRLKFQDDVLHDIEEKISSLDKIKTSPKTNELSPVIRPRLQLKRKLQLKFENDEVLDPNLKQIRDDVINIVSDSDNETNTREESAAKKIKLETVIEEDKSITTIKHENEDFGYEAFNVKQEYFGYNDEAIEITSDSDSESEHWIRRLSQNSPGKALKSVVKERLTETQPEDGSYSQLDDVFEIDDEVFEIRHDDEDEDIDYLDDLIMIPPEPPADHPCIEENSDVLPTEIQPITIGKPNTELKSISDSNNLKDITKTAVPHSILNNFHTEKNSTKELENTFCPISLDIIDGSSSNNDHTNTTENILKTAVPHCILNNIQTELKTTKKLEKTLCPIALNMKDGSSPNNDHTNINQNLLKSVTPLQQNISTTKKTQMIEPLNKTTTKKSKSSKKDSPKYKSKSSHKSDKAKKESSSPKRKITDSQKEERKKKLKQIACKDKDKDIEESSKDTTNNAPKTVVNAKITTVNRGAFLSDVNQATIKPTKRKTSPQKEKDINDVELQTKNEKKIKTSKSTSKSKREKVTSNESEKTNGKCEQKSPSSKSTSKDKREKVTSDESEKTNGKCEQKSPSSKSTSKDKREKVTSDESKKSNARCEQKAPASSKRDKIISDESKKTSVRCEQKAPSKSTKKDKREKVISDELEKPKEQKAPVVKFDAKRDTLRGVDSDSRIPFKSLKPLTESEESCLGKPVSIVGPLPPKKPKKSVRFSIAPPTVFEFQIEPGNKMKKTSSVKTTLVDVHKKQMYSLEKITLITILRWNPHWLLEQKNIAAPPPILSHKNEPMTVCQSFNSHKDYVRVIGDLLLMEIWECITQAFNRPSNNHIELQFRIESCPLEPPAQDRHINLSNMVVNLSLPTSEMKHLPRIGDILTLDFGPENARTSRFVYVHNLRHLPSPPNNINSFYSISLNATYTEKMKCLKPGELVIGRSLACIKNELFLFEAIEYLADSPLCRAILCPQPEQYSRTELYDNINLNSQWTMDLNPSQKLAVKNSVSAALGDRPAIQMVQGPPGTGKSSVICAIVMTYLFDLSGKKRQNTGKILICATSNAAVDELVIRLLKIRQNLPKSERFRMVRVGRLEAMHEQAADVSSQRLAQRGALDAGRGHPDGVNSLASEEICRLEAKVNMWREAMRDAKEPERVAYCQGRISDIKNRLNLLRSKSSSSERLVQAERRCIERADVVVTTLASSHNFKMKGLKGNIALCIVDEAGQAIEPETLIPLTLGVARLTLVGDPQQLPGYICSQRAKEHGLGGSLFLRLEQCSEQWSPPAAVLLDQQYRMHDAIAQYPSRAFYGGRVQSVPPPRTLLDGPPYLVLGIASGDKGQGASGANETEAWGVARLAAALARRTRPLQLSLAVITPYNAHRDLLREMLRSLLAPSEARIEVNTVDSFQGQERDVVLVSVARSHGAGFLTDAGRMNVMLTRARHKLLVCLNPMAFTKNFQWQTLIDDARQRKLYRTLPNKFCQPISSSAISSDNILSYVLNQ</sequence>
<dbReference type="SUPFAM" id="SSF52540">
    <property type="entry name" value="P-loop containing nucleoside triphosphate hydrolases"/>
    <property type="match status" value="1"/>
</dbReference>
<dbReference type="Proteomes" id="UP001652582">
    <property type="component" value="Chromosome 15"/>
</dbReference>